<organism evidence="8 10">
    <name type="scientific">Methanococcus voltae (strain ATCC BAA-1334 / A3)</name>
    <dbReference type="NCBI Taxonomy" id="456320"/>
    <lineage>
        <taxon>Archaea</taxon>
        <taxon>Methanobacteriati</taxon>
        <taxon>Methanobacteriota</taxon>
        <taxon>Methanomada group</taxon>
        <taxon>Methanococci</taxon>
        <taxon>Methanococcales</taxon>
        <taxon>Methanococcaceae</taxon>
        <taxon>Methanococcus</taxon>
    </lineage>
</organism>
<gene>
    <name evidence="7" type="primary">pfkC</name>
    <name evidence="8" type="ordered locus">Mvol_0050</name>
    <name evidence="9" type="ordered locus">Mvol_0110</name>
</gene>
<dbReference type="SUPFAM" id="SSF53613">
    <property type="entry name" value="Ribokinase-like"/>
    <property type="match status" value="1"/>
</dbReference>
<keyword evidence="5 7" id="KW-0460">Magnesium</keyword>
<protein>
    <recommendedName>
        <fullName evidence="7">ADP-specific phosphofructokinase</fullName>
        <ecNumber evidence="7">2.7.1.146</ecNumber>
    </recommendedName>
    <alternativeName>
        <fullName evidence="7">ADP-dependent phosphofructokinase</fullName>
        <shortName evidence="7">ADP-Pfk</shortName>
    </alternativeName>
</protein>
<feature type="binding site" evidence="7">
    <location>
        <position position="334"/>
    </location>
    <ligand>
        <name>Mg(2+)</name>
        <dbReference type="ChEBI" id="CHEBI:18420"/>
    </ligand>
</feature>
<dbReference type="GO" id="GO:0006096">
    <property type="term" value="P:glycolytic process"/>
    <property type="evidence" value="ECO:0007669"/>
    <property type="project" value="UniProtKB-UniRule"/>
</dbReference>
<dbReference type="InterPro" id="IPR007666">
    <property type="entry name" value="ADP_PFK/GK"/>
</dbReference>
<dbReference type="Gene3D" id="3.30.1110.20">
    <property type="match status" value="1"/>
</dbReference>
<comment type="cofactor">
    <cofactor evidence="7">
        <name>Mg(2+)</name>
        <dbReference type="ChEBI" id="CHEBI:18420"/>
    </cofactor>
    <text evidence="7">Binds 1 Mg(2+) ion per subunit.</text>
</comment>
<evidence type="ECO:0000256" key="4">
    <source>
        <dbReference type="ARBA" id="ARBA00022777"/>
    </source>
</evidence>
<evidence type="ECO:0000256" key="1">
    <source>
        <dbReference type="ARBA" id="ARBA00022490"/>
    </source>
</evidence>
<dbReference type="Proteomes" id="UP000007722">
    <property type="component" value="Chromosome"/>
</dbReference>
<dbReference type="PANTHER" id="PTHR21208:SF1">
    <property type="entry name" value="ADP-DEPENDENT GLUCOKINASE"/>
    <property type="match status" value="1"/>
</dbReference>
<dbReference type="GO" id="GO:0005737">
    <property type="term" value="C:cytoplasm"/>
    <property type="evidence" value="ECO:0007669"/>
    <property type="project" value="UniProtKB-SubCell"/>
</dbReference>
<comment type="subcellular location">
    <subcellularLocation>
        <location evidence="7">Cytoplasm</location>
    </subcellularLocation>
</comment>
<dbReference type="EC" id="2.7.1.146" evidence="7"/>
<reference evidence="8 10" key="1">
    <citation type="submission" date="2010-05" db="EMBL/GenBank/DDBJ databases">
        <title>Complete sequence of Methanococcus voltae A3.</title>
        <authorList>
            <consortium name="US DOE Joint Genome Institute"/>
            <person name="Lucas S."/>
            <person name="Copeland A."/>
            <person name="Lapidus A."/>
            <person name="Cheng J.-F."/>
            <person name="Bruce D."/>
            <person name="Goodwin L."/>
            <person name="Pitluck S."/>
            <person name="Lowry S."/>
            <person name="Clum A."/>
            <person name="Land M."/>
            <person name="Hauser L."/>
            <person name="Kyrpides N."/>
            <person name="Mikhailova N."/>
            <person name="Whitman W.B."/>
            <person name="Woyke T."/>
        </authorList>
    </citation>
    <scope>NUCLEOTIDE SEQUENCE [LARGE SCALE GENOMIC DNA]</scope>
    <source>
        <strain evidence="8">A3</strain>
        <strain evidence="10">ATCC BAA-1334 / A3</strain>
    </source>
</reference>
<comment type="catalytic activity">
    <reaction evidence="7">
        <text>beta-D-fructose 6-phosphate + ADP = beta-D-fructose 1,6-bisphosphate + AMP + H(+)</text>
        <dbReference type="Rhea" id="RHEA:20105"/>
        <dbReference type="ChEBI" id="CHEBI:15378"/>
        <dbReference type="ChEBI" id="CHEBI:32966"/>
        <dbReference type="ChEBI" id="CHEBI:57634"/>
        <dbReference type="ChEBI" id="CHEBI:456215"/>
        <dbReference type="ChEBI" id="CHEBI:456216"/>
        <dbReference type="EC" id="2.7.1.146"/>
    </reaction>
</comment>
<evidence type="ECO:0000313" key="10">
    <source>
        <dbReference type="Proteomes" id="UP000007722"/>
    </source>
</evidence>
<dbReference type="GO" id="GO:0046872">
    <property type="term" value="F:metal ion binding"/>
    <property type="evidence" value="ECO:0007669"/>
    <property type="project" value="UniProtKB-KW"/>
</dbReference>
<dbReference type="InParanoid" id="D7DRF0"/>
<evidence type="ECO:0000256" key="3">
    <source>
        <dbReference type="ARBA" id="ARBA00022723"/>
    </source>
</evidence>
<comment type="function">
    <text evidence="7">Catalyzes the phosphorylation of fructose 6-phosphate to fructose 1,6-bisphosphate using ADP as the phosphate donor.</text>
</comment>
<dbReference type="STRING" id="456320.Mvol_0050"/>
<keyword evidence="6 7" id="KW-0324">Glycolysis</keyword>
<dbReference type="GO" id="GO:0043844">
    <property type="term" value="F:ADP-specific phosphofructokinase activity"/>
    <property type="evidence" value="ECO:0007669"/>
    <property type="project" value="UniProtKB-EC"/>
</dbReference>
<accession>D7DRF0</accession>
<dbReference type="HAMAP" id="MF_00561">
    <property type="entry name" value="ADP_PFKinase"/>
    <property type="match status" value="1"/>
</dbReference>
<dbReference type="PROSITE" id="PS51255">
    <property type="entry name" value="ADPK"/>
    <property type="match status" value="1"/>
</dbReference>
<evidence type="ECO:0000256" key="2">
    <source>
        <dbReference type="ARBA" id="ARBA00022679"/>
    </source>
</evidence>
<comment type="similarity">
    <text evidence="7">Belongs to the carbohydrate kinase PfkC family.</text>
</comment>
<dbReference type="Gene3D" id="3.40.1190.20">
    <property type="match status" value="1"/>
</dbReference>
<dbReference type="Pfam" id="PF04587">
    <property type="entry name" value="ADP_PFK_GK"/>
    <property type="match status" value="1"/>
</dbReference>
<dbReference type="InterPro" id="IPR011790">
    <property type="entry name" value="ADP_PFK_arc"/>
</dbReference>
<evidence type="ECO:0000313" key="9">
    <source>
        <dbReference type="EMBL" id="ADI35770.1"/>
    </source>
</evidence>
<comment type="pathway">
    <text evidence="7">Carbohydrate degradation; glycolysis.</text>
</comment>
<keyword evidence="2 7" id="KW-0808">Transferase</keyword>
<keyword evidence="1 7" id="KW-0963">Cytoplasm</keyword>
<dbReference type="AlphaFoldDB" id="D7DRF0"/>
<keyword evidence="10" id="KW-1185">Reference proteome</keyword>
<evidence type="ECO:0000256" key="7">
    <source>
        <dbReference type="HAMAP-Rule" id="MF_00561"/>
    </source>
</evidence>
<feature type="binding site" evidence="7">
    <location>
        <position position="485"/>
    </location>
    <ligand>
        <name>Mg(2+)</name>
        <dbReference type="ChEBI" id="CHEBI:18420"/>
    </ligand>
</feature>
<proteinExistence type="inferred from homology"/>
<dbReference type="KEGG" id="mvo:Mvol_0050"/>
<name>D7DRF0_METV3</name>
<feature type="active site" description="Proton acceptor" evidence="7">
    <location>
        <position position="485"/>
    </location>
</feature>
<dbReference type="eggNOG" id="arCOG03370">
    <property type="taxonomic scope" value="Archaea"/>
</dbReference>
<evidence type="ECO:0000313" key="8">
    <source>
        <dbReference type="EMBL" id="ADI35710.1"/>
    </source>
</evidence>
<dbReference type="UniPathway" id="UPA00109"/>
<evidence type="ECO:0000256" key="5">
    <source>
        <dbReference type="ARBA" id="ARBA00022842"/>
    </source>
</evidence>
<feature type="binding site" evidence="7">
    <location>
        <position position="304"/>
    </location>
    <ligand>
        <name>Mg(2+)</name>
        <dbReference type="ChEBI" id="CHEBI:18420"/>
    </ligand>
</feature>
<dbReference type="InterPro" id="IPR029056">
    <property type="entry name" value="Ribokinase-like"/>
</dbReference>
<dbReference type="FunCoup" id="D7DRF0">
    <property type="interactions" value="132"/>
</dbReference>
<keyword evidence="4 7" id="KW-0418">Kinase</keyword>
<evidence type="ECO:0000256" key="6">
    <source>
        <dbReference type="ARBA" id="ARBA00023152"/>
    </source>
</evidence>
<dbReference type="GO" id="GO:0006000">
    <property type="term" value="P:fructose metabolic process"/>
    <property type="evidence" value="ECO:0007669"/>
    <property type="project" value="InterPro"/>
</dbReference>
<dbReference type="HOGENOM" id="CLU_046643_0_0_2"/>
<dbReference type="KEGG" id="mvo:Mvol_0110"/>
<dbReference type="EMBL" id="CP002057">
    <property type="protein sequence ID" value="ADI35770.1"/>
    <property type="molecule type" value="Genomic_DNA"/>
</dbReference>
<dbReference type="PANTHER" id="PTHR21208">
    <property type="entry name" value="ADP-DEPENDENT GLUCOKINASE"/>
    <property type="match status" value="1"/>
</dbReference>
<sequence>MPFKNLNDVKKHCENLENISIFLGYNANVDALKYISNEKEFYELFELLNGDCKKNLNKNLNENLNENLKIDINKVIENMEIYPREIKTVEEFLARLILAMKSGKPVEIPLISADLSPKFKKWLENLKFNEERIGGQVGIIANLLSILNLDKIVAYTPLLSQKQSEMFENKGSHTNIYYPVSTNEGDIVLKNINKAHKNDETKINRIFEYKEFSFEFDNKKIEVPRANRLILASRPENLRINIPDETKTGLSELGKNIDCAIVSGYQSIKEQYSDGKTDEYYFKRAVEDINLLKSKNPNLKVHLEFASVQNPKLRKQIVEYLYSVVDCAGLDETEIANILNSVGYSELSEKILKNSKIEDVIEGSKIVLENYNLEMIQIHTIYYIMFICKKIEDKAKNDIKIAQLKKSLEFATILASTKAKNGLITSIEDLKMGLETPYNQYGDLLRNLVYKINESTSEITYNDYNIVLVPSRLVNNPKSTVGLGDTISSGAFVSYVADLKNNNIL</sequence>
<dbReference type="EMBL" id="CP002057">
    <property type="protein sequence ID" value="ADI35710.1"/>
    <property type="molecule type" value="Genomic_DNA"/>
</dbReference>
<dbReference type="GO" id="GO:0008443">
    <property type="term" value="F:phosphofructokinase activity"/>
    <property type="evidence" value="ECO:0007669"/>
    <property type="project" value="InterPro"/>
</dbReference>
<dbReference type="NCBIfam" id="TIGR02045">
    <property type="entry name" value="P_fruct_ADP"/>
    <property type="match status" value="1"/>
</dbReference>
<keyword evidence="3 7" id="KW-0479">Metal-binding</keyword>